<gene>
    <name evidence="7" type="ORF">LG52_1433</name>
</gene>
<dbReference type="Gene3D" id="3.40.228.10">
    <property type="entry name" value="Dimethylsulfoxide Reductase, domain 2"/>
    <property type="match status" value="1"/>
</dbReference>
<dbReference type="PANTHER" id="PTHR43429:SF3">
    <property type="entry name" value="NITRITE REDUCTASE [NAD(P)H]"/>
    <property type="match status" value="1"/>
</dbReference>
<feature type="domain" description="Molybdopterin oxidoreductase" evidence="5">
    <location>
        <begin position="295"/>
        <end position="542"/>
    </location>
</feature>
<evidence type="ECO:0000256" key="4">
    <source>
        <dbReference type="SAM" id="MobiDB-lite"/>
    </source>
</evidence>
<keyword evidence="2" id="KW-0285">Flavoprotein</keyword>
<keyword evidence="3" id="KW-0274">FAD</keyword>
<reference evidence="7 8" key="1">
    <citation type="submission" date="2015-01" db="EMBL/GenBank/DDBJ databases">
        <authorList>
            <person name="Filippidou S."/>
            <person name="Jeanneret N."/>
            <person name="Russel-Delif L."/>
            <person name="Junier T."/>
            <person name="Wunderlin T."/>
            <person name="Molina V."/>
            <person name="Johnson S.L."/>
            <person name="Davenport K.W."/>
            <person name="Chain P.S."/>
            <person name="Dorador C."/>
            <person name="Junier P."/>
        </authorList>
    </citation>
    <scope>NUCLEOTIDE SEQUENCE [LARGE SCALE GENOMIC DNA]</scope>
    <source>
        <strain evidence="7 8">Et7/4</strain>
    </source>
</reference>
<dbReference type="InterPro" id="IPR036188">
    <property type="entry name" value="FAD/NAD-bd_sf"/>
</dbReference>
<evidence type="ECO:0000256" key="2">
    <source>
        <dbReference type="ARBA" id="ARBA00022630"/>
    </source>
</evidence>
<dbReference type="PANTHER" id="PTHR43429">
    <property type="entry name" value="PYRIDINE NUCLEOTIDE-DISULFIDE OXIDOREDUCTASE DOMAIN-CONTAINING"/>
    <property type="match status" value="1"/>
</dbReference>
<proteinExistence type="predicted"/>
<dbReference type="Gene3D" id="3.40.50.740">
    <property type="match status" value="1"/>
</dbReference>
<feature type="domain" description="FAD/NAD(P)-binding" evidence="6">
    <location>
        <begin position="4"/>
        <end position="280"/>
    </location>
</feature>
<dbReference type="InterPro" id="IPR050260">
    <property type="entry name" value="FAD-bd_OxRdtase"/>
</dbReference>
<comment type="cofactor">
    <cofactor evidence="1">
        <name>FAD</name>
        <dbReference type="ChEBI" id="CHEBI:57692"/>
    </cofactor>
</comment>
<name>A0A0D8BS09_GEOKU</name>
<evidence type="ECO:0000256" key="1">
    <source>
        <dbReference type="ARBA" id="ARBA00001974"/>
    </source>
</evidence>
<dbReference type="PRINTS" id="PR00368">
    <property type="entry name" value="FADPNR"/>
</dbReference>
<dbReference type="Gene3D" id="3.50.50.60">
    <property type="entry name" value="FAD/NAD(P)-binding domain"/>
    <property type="match status" value="2"/>
</dbReference>
<dbReference type="PATRIC" id="fig|1462.6.peg.1631"/>
<evidence type="ECO:0000256" key="3">
    <source>
        <dbReference type="ARBA" id="ARBA00022827"/>
    </source>
</evidence>
<feature type="region of interest" description="Disordered" evidence="4">
    <location>
        <begin position="513"/>
        <end position="538"/>
    </location>
</feature>
<dbReference type="SUPFAM" id="SSF53706">
    <property type="entry name" value="Formate dehydrogenase/DMSO reductase, domains 1-3"/>
    <property type="match status" value="1"/>
</dbReference>
<protein>
    <submittedName>
        <fullName evidence="7">Pyridine nucleotide-disulfide oxidoreductase family protein</fullName>
    </submittedName>
</protein>
<evidence type="ECO:0000313" key="8">
    <source>
        <dbReference type="Proteomes" id="UP000032522"/>
    </source>
</evidence>
<comment type="caution">
    <text evidence="7">The sequence shown here is derived from an EMBL/GenBank/DDBJ whole genome shotgun (WGS) entry which is preliminary data.</text>
</comment>
<dbReference type="AlphaFoldDB" id="A0A0D8BS09"/>
<dbReference type="FunFam" id="3.50.50.60:FF:000033">
    <property type="entry name" value="Nitrite reductase [NAD(P)H], large subunit"/>
    <property type="match status" value="1"/>
</dbReference>
<evidence type="ECO:0000313" key="7">
    <source>
        <dbReference type="EMBL" id="KJE26941.1"/>
    </source>
</evidence>
<dbReference type="InterPro" id="IPR023753">
    <property type="entry name" value="FAD/NAD-binding_dom"/>
</dbReference>
<dbReference type="InterPro" id="IPR006656">
    <property type="entry name" value="Mopterin_OxRdtase"/>
</dbReference>
<feature type="compositionally biased region" description="Gly residues" evidence="4">
    <location>
        <begin position="513"/>
        <end position="525"/>
    </location>
</feature>
<evidence type="ECO:0000259" key="6">
    <source>
        <dbReference type="Pfam" id="PF07992"/>
    </source>
</evidence>
<dbReference type="GO" id="GO:0016491">
    <property type="term" value="F:oxidoreductase activity"/>
    <property type="evidence" value="ECO:0007669"/>
    <property type="project" value="InterPro"/>
</dbReference>
<sequence length="561" mass="61862">MKRKLVLIGNGMAGVRCIEEILKLDREAFEITIFGSEPHPNYNRILLSKVLQGDTRLDDITLNSWEWYEQNGIRLLAGETVTDIDHEERLVRTDRGRVVEYDELILATGSNPFILPVPGADLPGVTAFRDIQDCERMIEYAKTYKKAAVIGGGLLGLEVARGLLNLGMDVDVIHIFDYLMERQLDPTASKLLQRELEKQGMNFLLRKETAELFGNGRVEGVRFKDGTSIAADLVVMAVGIRPNVDLARRSGIEVNRGIVVNDYLETSVPHIYAVGECAEHRGVVYGLVAPLYEQGLTNEEAYLLGKFACVALKTRYIDYNGRFCMSAAAAAMNDAFGLDRELTNPLSDIPLARTIILAGTNIAECQPTLMPYFYEAKKNGAFIIVVDPRETKTAALADLHLPLKPGTDVALAIGIGKVLLKEGYIDETFVRERTVGFAEWKQQMEAVDMDEIVRVTDVPAEKIRLAARKYGEAAEAIVLTARGLEQQADGYAAVRHWINVVLATGKIGRPGSGFGSITGQGNGQGGREHGQKADQLPGYRSLVRSGCLSRNSLRSHRRKKG</sequence>
<dbReference type="PRINTS" id="PR00411">
    <property type="entry name" value="PNDRDTASEI"/>
</dbReference>
<dbReference type="Pfam" id="PF00384">
    <property type="entry name" value="Molybdopterin"/>
    <property type="match status" value="1"/>
</dbReference>
<dbReference type="Proteomes" id="UP000032522">
    <property type="component" value="Unassembled WGS sequence"/>
</dbReference>
<dbReference type="SUPFAM" id="SSF51905">
    <property type="entry name" value="FAD/NAD(P)-binding domain"/>
    <property type="match status" value="2"/>
</dbReference>
<accession>A0A0D8BS09</accession>
<dbReference type="Pfam" id="PF07992">
    <property type="entry name" value="Pyr_redox_2"/>
    <property type="match status" value="1"/>
</dbReference>
<dbReference type="EMBL" id="JYBP01000003">
    <property type="protein sequence ID" value="KJE26941.1"/>
    <property type="molecule type" value="Genomic_DNA"/>
</dbReference>
<organism evidence="7 8">
    <name type="scientific">Geobacillus kaustophilus</name>
    <dbReference type="NCBI Taxonomy" id="1462"/>
    <lineage>
        <taxon>Bacteria</taxon>
        <taxon>Bacillati</taxon>
        <taxon>Bacillota</taxon>
        <taxon>Bacilli</taxon>
        <taxon>Bacillales</taxon>
        <taxon>Anoxybacillaceae</taxon>
        <taxon>Geobacillus</taxon>
        <taxon>Geobacillus thermoleovorans group</taxon>
    </lineage>
</organism>
<evidence type="ECO:0000259" key="5">
    <source>
        <dbReference type="Pfam" id="PF00384"/>
    </source>
</evidence>